<dbReference type="EMBL" id="JAEHFJ010000017">
    <property type="protein sequence ID" value="MBJ2176515.1"/>
    <property type="molecule type" value="Genomic_DNA"/>
</dbReference>
<keyword evidence="1" id="KW-1133">Transmembrane helix</keyword>
<evidence type="ECO:0000256" key="1">
    <source>
        <dbReference type="SAM" id="Phobius"/>
    </source>
</evidence>
<gene>
    <name evidence="2" type="ORF">JBL43_19865</name>
</gene>
<proteinExistence type="predicted"/>
<name>A0ABS0WX73_9FLAO</name>
<keyword evidence="1" id="KW-0472">Membrane</keyword>
<sequence>MLETLIGLTILSIIFYILNFITNKKREKNHEDLIEKLNGKFKLFINQTESSTITWGLKNSNFFFNKCDIYLMENALIIFGNAKGGLFKHLSKPIILTNEIEYYRRKFPNTYTRKIYSINLEKNVIKIEFGKKGIATTKVKLKLKNLKDIERNQIIDLVEKNCW</sequence>
<evidence type="ECO:0008006" key="4">
    <source>
        <dbReference type="Google" id="ProtNLM"/>
    </source>
</evidence>
<accession>A0ABS0WX73</accession>
<comment type="caution">
    <text evidence="2">The sequence shown here is derived from an EMBL/GenBank/DDBJ whole genome shotgun (WGS) entry which is preliminary data.</text>
</comment>
<protein>
    <recommendedName>
        <fullName evidence="4">YokE-like PH domain-containing protein</fullName>
    </recommendedName>
</protein>
<keyword evidence="3" id="KW-1185">Reference proteome</keyword>
<dbReference type="RefSeq" id="WP_198843101.1">
    <property type="nucleotide sequence ID" value="NZ_JAEHFJ010000017.1"/>
</dbReference>
<reference evidence="2 3" key="1">
    <citation type="submission" date="2020-12" db="EMBL/GenBank/DDBJ databases">
        <title>Aureibaculum luteum sp. nov. and Aureibaculum flavum sp. nov., novel members of the family Flavobacteriaceae isolated from Antarctic intertidal sediments.</title>
        <authorList>
            <person name="He X."/>
            <person name="Zhang X."/>
        </authorList>
    </citation>
    <scope>NUCLEOTIDE SEQUENCE [LARGE SCALE GENOMIC DNA]</scope>
    <source>
        <strain evidence="2 3">A20</strain>
    </source>
</reference>
<evidence type="ECO:0000313" key="2">
    <source>
        <dbReference type="EMBL" id="MBJ2176515.1"/>
    </source>
</evidence>
<keyword evidence="1" id="KW-0812">Transmembrane</keyword>
<dbReference type="Proteomes" id="UP000623301">
    <property type="component" value="Unassembled WGS sequence"/>
</dbReference>
<evidence type="ECO:0000313" key="3">
    <source>
        <dbReference type="Proteomes" id="UP000623301"/>
    </source>
</evidence>
<organism evidence="2 3">
    <name type="scientific">Aureibaculum flavum</name>
    <dbReference type="NCBI Taxonomy" id="2795986"/>
    <lineage>
        <taxon>Bacteria</taxon>
        <taxon>Pseudomonadati</taxon>
        <taxon>Bacteroidota</taxon>
        <taxon>Flavobacteriia</taxon>
        <taxon>Flavobacteriales</taxon>
        <taxon>Flavobacteriaceae</taxon>
        <taxon>Aureibaculum</taxon>
    </lineage>
</organism>
<feature type="transmembrane region" description="Helical" evidence="1">
    <location>
        <begin position="6"/>
        <end position="22"/>
    </location>
</feature>